<dbReference type="Gene3D" id="1.10.10.10">
    <property type="entry name" value="Winged helix-like DNA-binding domain superfamily/Winged helix DNA-binding domain"/>
    <property type="match status" value="1"/>
</dbReference>
<evidence type="ECO:0000259" key="6">
    <source>
        <dbReference type="Pfam" id="PF08281"/>
    </source>
</evidence>
<proteinExistence type="inferred from homology"/>
<dbReference type="SUPFAM" id="SSF88659">
    <property type="entry name" value="Sigma3 and sigma4 domains of RNA polymerase sigma factors"/>
    <property type="match status" value="1"/>
</dbReference>
<comment type="caution">
    <text evidence="7">The sequence shown here is derived from an EMBL/GenBank/DDBJ whole genome shotgun (WGS) entry which is preliminary data.</text>
</comment>
<dbReference type="NCBIfam" id="TIGR02937">
    <property type="entry name" value="sigma70-ECF"/>
    <property type="match status" value="1"/>
</dbReference>
<dbReference type="SUPFAM" id="SSF88946">
    <property type="entry name" value="Sigma2 domain of RNA polymerase sigma factors"/>
    <property type="match status" value="1"/>
</dbReference>
<reference evidence="8" key="1">
    <citation type="journal article" date="2019" name="Int. J. Syst. Evol. Microbiol.">
        <title>The Global Catalogue of Microorganisms (GCM) 10K type strain sequencing project: providing services to taxonomists for standard genome sequencing and annotation.</title>
        <authorList>
            <consortium name="The Broad Institute Genomics Platform"/>
            <consortium name="The Broad Institute Genome Sequencing Center for Infectious Disease"/>
            <person name="Wu L."/>
            <person name="Ma J."/>
        </authorList>
    </citation>
    <scope>NUCLEOTIDE SEQUENCE [LARGE SCALE GENOMIC DNA]</scope>
    <source>
        <strain evidence="8">JCM 31920</strain>
    </source>
</reference>
<dbReference type="Gene3D" id="1.10.1740.10">
    <property type="match status" value="1"/>
</dbReference>
<dbReference type="RefSeq" id="WP_345029906.1">
    <property type="nucleotide sequence ID" value="NZ_BAABEY010000025.1"/>
</dbReference>
<dbReference type="InterPro" id="IPR014327">
    <property type="entry name" value="RNA_pol_sigma70_bacteroid"/>
</dbReference>
<dbReference type="InterPro" id="IPR013249">
    <property type="entry name" value="RNA_pol_sigma70_r4_t2"/>
</dbReference>
<keyword evidence="4" id="KW-0804">Transcription</keyword>
<dbReference type="PANTHER" id="PTHR43133">
    <property type="entry name" value="RNA POLYMERASE ECF-TYPE SIGMA FACTO"/>
    <property type="match status" value="1"/>
</dbReference>
<evidence type="ECO:0000259" key="5">
    <source>
        <dbReference type="Pfam" id="PF04542"/>
    </source>
</evidence>
<organism evidence="7 8">
    <name type="scientific">Ravibacter arvi</name>
    <dbReference type="NCBI Taxonomy" id="2051041"/>
    <lineage>
        <taxon>Bacteria</taxon>
        <taxon>Pseudomonadati</taxon>
        <taxon>Bacteroidota</taxon>
        <taxon>Cytophagia</taxon>
        <taxon>Cytophagales</taxon>
        <taxon>Spirosomataceae</taxon>
        <taxon>Ravibacter</taxon>
    </lineage>
</organism>
<accession>A0ABP8M1X9</accession>
<sequence length="199" mass="23792">MEKKLEQQHLDNLLKRLAEADDAAFREIYDRYVKTVYQTGLRYLRSDDLANDVVQEVFCSLWDRREHFLHVRSLEGYLVTMTHHQIYRLFRKWAAETKGREMYAERRESAFNDTDFGILSSQYEEILEELVDRLPPQQKQIFRMARKEGMTHEAIARELNLSQGTVKNHMVRALQFLRQNLSPHVGMYLLILSEWILKD</sequence>
<evidence type="ECO:0000313" key="8">
    <source>
        <dbReference type="Proteomes" id="UP001501508"/>
    </source>
</evidence>
<dbReference type="InterPro" id="IPR014284">
    <property type="entry name" value="RNA_pol_sigma-70_dom"/>
</dbReference>
<dbReference type="InterPro" id="IPR013325">
    <property type="entry name" value="RNA_pol_sigma_r2"/>
</dbReference>
<dbReference type="Proteomes" id="UP001501508">
    <property type="component" value="Unassembled WGS sequence"/>
</dbReference>
<evidence type="ECO:0000256" key="1">
    <source>
        <dbReference type="ARBA" id="ARBA00010641"/>
    </source>
</evidence>
<dbReference type="Pfam" id="PF08281">
    <property type="entry name" value="Sigma70_r4_2"/>
    <property type="match status" value="1"/>
</dbReference>
<dbReference type="EMBL" id="BAABEY010000025">
    <property type="protein sequence ID" value="GAA4441396.1"/>
    <property type="molecule type" value="Genomic_DNA"/>
</dbReference>
<keyword evidence="8" id="KW-1185">Reference proteome</keyword>
<feature type="domain" description="RNA polymerase sigma factor 70 region 4 type 2" evidence="6">
    <location>
        <begin position="125"/>
        <end position="177"/>
    </location>
</feature>
<dbReference type="InterPro" id="IPR039425">
    <property type="entry name" value="RNA_pol_sigma-70-like"/>
</dbReference>
<name>A0ABP8M1X9_9BACT</name>
<evidence type="ECO:0000313" key="7">
    <source>
        <dbReference type="EMBL" id="GAA4441396.1"/>
    </source>
</evidence>
<evidence type="ECO:0000256" key="4">
    <source>
        <dbReference type="ARBA" id="ARBA00023163"/>
    </source>
</evidence>
<comment type="similarity">
    <text evidence="1">Belongs to the sigma-70 factor family. ECF subfamily.</text>
</comment>
<keyword evidence="3" id="KW-0731">Sigma factor</keyword>
<dbReference type="Pfam" id="PF04542">
    <property type="entry name" value="Sigma70_r2"/>
    <property type="match status" value="1"/>
</dbReference>
<dbReference type="InterPro" id="IPR013324">
    <property type="entry name" value="RNA_pol_sigma_r3/r4-like"/>
</dbReference>
<gene>
    <name evidence="7" type="ORF">GCM10023091_26600</name>
</gene>
<keyword evidence="2" id="KW-0805">Transcription regulation</keyword>
<dbReference type="PANTHER" id="PTHR43133:SF46">
    <property type="entry name" value="RNA POLYMERASE SIGMA-70 FACTOR ECF SUBFAMILY"/>
    <property type="match status" value="1"/>
</dbReference>
<dbReference type="InterPro" id="IPR007627">
    <property type="entry name" value="RNA_pol_sigma70_r2"/>
</dbReference>
<evidence type="ECO:0000256" key="3">
    <source>
        <dbReference type="ARBA" id="ARBA00023082"/>
    </source>
</evidence>
<evidence type="ECO:0000256" key="2">
    <source>
        <dbReference type="ARBA" id="ARBA00023015"/>
    </source>
</evidence>
<dbReference type="InterPro" id="IPR036388">
    <property type="entry name" value="WH-like_DNA-bd_sf"/>
</dbReference>
<dbReference type="NCBIfam" id="TIGR02985">
    <property type="entry name" value="Sig70_bacteroi1"/>
    <property type="match status" value="1"/>
</dbReference>
<dbReference type="CDD" id="cd06171">
    <property type="entry name" value="Sigma70_r4"/>
    <property type="match status" value="1"/>
</dbReference>
<protein>
    <submittedName>
        <fullName evidence="7">RNA polymerase sigma-70 factor</fullName>
    </submittedName>
</protein>
<feature type="domain" description="RNA polymerase sigma-70 region 2" evidence="5">
    <location>
        <begin position="28"/>
        <end position="92"/>
    </location>
</feature>